<dbReference type="GO" id="GO:0005739">
    <property type="term" value="C:mitochondrion"/>
    <property type="evidence" value="ECO:0007669"/>
    <property type="project" value="TreeGrafter"/>
</dbReference>
<protein>
    <recommendedName>
        <fullName evidence="6">Probable arginine--tRNA ligase, mitochondrial</fullName>
    </recommendedName>
    <alternativeName>
        <fullName evidence="5">Arginyl-tRNA synthetase</fullName>
    </alternativeName>
</protein>
<dbReference type="OrthoDB" id="68056at2759"/>
<dbReference type="InterPro" id="IPR035684">
    <property type="entry name" value="ArgRS_core"/>
</dbReference>
<keyword evidence="4 8" id="KW-0030">Aminoacyl-tRNA synthetase</keyword>
<keyword evidence="11" id="KW-1185">Reference proteome</keyword>
<evidence type="ECO:0000256" key="5">
    <source>
        <dbReference type="ARBA" id="ARBA00033033"/>
    </source>
</evidence>
<dbReference type="GO" id="GO:0005524">
    <property type="term" value="F:ATP binding"/>
    <property type="evidence" value="ECO:0007669"/>
    <property type="project" value="UniProtKB-KW"/>
</dbReference>
<organism evidence="10 11">
    <name type="scientific">Stegodyphus mimosarum</name>
    <name type="common">African social velvet spider</name>
    <dbReference type="NCBI Taxonomy" id="407821"/>
    <lineage>
        <taxon>Eukaryota</taxon>
        <taxon>Metazoa</taxon>
        <taxon>Ecdysozoa</taxon>
        <taxon>Arthropoda</taxon>
        <taxon>Chelicerata</taxon>
        <taxon>Arachnida</taxon>
        <taxon>Araneae</taxon>
        <taxon>Araneomorphae</taxon>
        <taxon>Entelegynae</taxon>
        <taxon>Eresoidea</taxon>
        <taxon>Eresidae</taxon>
        <taxon>Stegodyphus</taxon>
    </lineage>
</organism>
<feature type="non-terminal residue" evidence="10">
    <location>
        <position position="381"/>
    </location>
</feature>
<dbReference type="AlphaFoldDB" id="A0A087UWW2"/>
<accession>A0A087UWW2</accession>
<evidence type="ECO:0000256" key="2">
    <source>
        <dbReference type="ARBA" id="ARBA00022741"/>
    </source>
</evidence>
<comment type="similarity">
    <text evidence="8">Belongs to the class-I aminoacyl-tRNA synthetase family.</text>
</comment>
<keyword evidence="8" id="KW-0648">Protein biosynthesis</keyword>
<dbReference type="Proteomes" id="UP000054359">
    <property type="component" value="Unassembled WGS sequence"/>
</dbReference>
<evidence type="ECO:0000256" key="6">
    <source>
        <dbReference type="ARBA" id="ARBA00039495"/>
    </source>
</evidence>
<dbReference type="SUPFAM" id="SSF52374">
    <property type="entry name" value="Nucleotidylyl transferase"/>
    <property type="match status" value="1"/>
</dbReference>
<reference evidence="10 11" key="1">
    <citation type="submission" date="2013-11" db="EMBL/GenBank/DDBJ databases">
        <title>Genome sequencing of Stegodyphus mimosarum.</title>
        <authorList>
            <person name="Bechsgaard J."/>
        </authorList>
    </citation>
    <scope>NUCLEOTIDE SEQUENCE [LARGE SCALE GENOMIC DNA]</scope>
</reference>
<dbReference type="GO" id="GO:0004814">
    <property type="term" value="F:arginine-tRNA ligase activity"/>
    <property type="evidence" value="ECO:0007669"/>
    <property type="project" value="InterPro"/>
</dbReference>
<evidence type="ECO:0000256" key="8">
    <source>
        <dbReference type="RuleBase" id="RU363038"/>
    </source>
</evidence>
<dbReference type="OMA" id="PIHHLYQ"/>
<keyword evidence="1 8" id="KW-0436">Ligase</keyword>
<gene>
    <name evidence="10" type="ORF">X975_08900</name>
</gene>
<evidence type="ECO:0000256" key="3">
    <source>
        <dbReference type="ARBA" id="ARBA00022840"/>
    </source>
</evidence>
<keyword evidence="3 8" id="KW-0067">ATP-binding</keyword>
<dbReference type="PANTHER" id="PTHR11956:SF11">
    <property type="entry name" value="ARGININE--TRNA LIGASE, MITOCHONDRIAL-RELATED"/>
    <property type="match status" value="1"/>
</dbReference>
<evidence type="ECO:0000256" key="4">
    <source>
        <dbReference type="ARBA" id="ARBA00023146"/>
    </source>
</evidence>
<evidence type="ECO:0000313" key="11">
    <source>
        <dbReference type="Proteomes" id="UP000054359"/>
    </source>
</evidence>
<evidence type="ECO:0000256" key="7">
    <source>
        <dbReference type="ARBA" id="ARBA00049595"/>
    </source>
</evidence>
<dbReference type="STRING" id="407821.A0A087UWW2"/>
<dbReference type="Gene3D" id="3.40.50.620">
    <property type="entry name" value="HUPs"/>
    <property type="match status" value="1"/>
</dbReference>
<dbReference type="GO" id="GO:0032543">
    <property type="term" value="P:mitochondrial translation"/>
    <property type="evidence" value="ECO:0007669"/>
    <property type="project" value="TreeGrafter"/>
</dbReference>
<evidence type="ECO:0000256" key="1">
    <source>
        <dbReference type="ARBA" id="ARBA00022598"/>
    </source>
</evidence>
<feature type="domain" description="Arginyl-tRNA synthetase catalytic core" evidence="9">
    <location>
        <begin position="137"/>
        <end position="378"/>
    </location>
</feature>
<evidence type="ECO:0000259" key="9">
    <source>
        <dbReference type="Pfam" id="PF00750"/>
    </source>
</evidence>
<dbReference type="InterPro" id="IPR001278">
    <property type="entry name" value="Arg-tRNA-ligase"/>
</dbReference>
<dbReference type="Pfam" id="PF00750">
    <property type="entry name" value="tRNA-synt_1d"/>
    <property type="match status" value="1"/>
</dbReference>
<dbReference type="PANTHER" id="PTHR11956">
    <property type="entry name" value="ARGINYL-TRNA SYNTHETASE"/>
    <property type="match status" value="1"/>
</dbReference>
<dbReference type="InterPro" id="IPR014729">
    <property type="entry name" value="Rossmann-like_a/b/a_fold"/>
</dbReference>
<dbReference type="PROSITE" id="PS00178">
    <property type="entry name" value="AA_TRNA_LIGASE_I"/>
    <property type="match status" value="1"/>
</dbReference>
<dbReference type="InterPro" id="IPR001412">
    <property type="entry name" value="aa-tRNA-synth_I_CS"/>
</dbReference>
<comment type="function">
    <text evidence="7">Catalyzes the attachment of arginine to tRNA(Arg) in a two-step reaction: arginine is first activated by ATP to form Arg-AMP and then transferred to the acceptor end of tRNA(Arg).</text>
</comment>
<keyword evidence="2 8" id="KW-0547">Nucleotide-binding</keyword>
<dbReference type="EMBL" id="KK122058">
    <property type="protein sequence ID" value="KFM81851.1"/>
    <property type="molecule type" value="Genomic_DNA"/>
</dbReference>
<proteinExistence type="inferred from homology"/>
<sequence length="381" mass="44066">MASVFRKRIGSKIFSTILPLLNKDKVIHMGDSIPVFLKLQQYKFLPPQFELTWKDVLKVQPDLQERVHPNTVLTYLKNQDFPTKDGISDIYMDSIKQDKFIFVVEQERFTSSVLLDICSRINVIPANSCFFKNVPVENVLVEFSSPNIAKPFHYGHFRSTIIGNFVANICNYVGHEVTRMNYIGDWGVQYGILAAGFRKFGSEEKLSADPLTHLFEVYKEANARISDDKEFDEEARNYFKLMEEGDSEVLSLWRKLRDLSLKEMKATYHRLNINFDAIHSESMYAENVKEIFDDLQKKKLVTCDENGCIEIVVPKQNGEQETVVLRKSDGTSLYLSRDIAAAIDRMKNYHFDSLYYVVDSSQTKHFTFLKNILTSMGYSWA</sequence>
<name>A0A087UWW2_STEMI</name>
<evidence type="ECO:0000313" key="10">
    <source>
        <dbReference type="EMBL" id="KFM81851.1"/>
    </source>
</evidence>
<dbReference type="GO" id="GO:0006420">
    <property type="term" value="P:arginyl-tRNA aminoacylation"/>
    <property type="evidence" value="ECO:0007669"/>
    <property type="project" value="InterPro"/>
</dbReference>
<dbReference type="PRINTS" id="PR01038">
    <property type="entry name" value="TRNASYNTHARG"/>
</dbReference>